<protein>
    <submittedName>
        <fullName evidence="9">Peptidase M48-like protein</fullName>
    </submittedName>
</protein>
<dbReference type="GO" id="GO:0051603">
    <property type="term" value="P:proteolysis involved in protein catabolic process"/>
    <property type="evidence" value="ECO:0007669"/>
    <property type="project" value="TreeGrafter"/>
</dbReference>
<dbReference type="InterPro" id="IPR001915">
    <property type="entry name" value="Peptidase_M48"/>
</dbReference>
<dbReference type="GO" id="GO:0046872">
    <property type="term" value="F:metal ion binding"/>
    <property type="evidence" value="ECO:0007669"/>
    <property type="project" value="UniProtKB-KW"/>
</dbReference>
<evidence type="ECO:0000256" key="7">
    <source>
        <dbReference type="SAM" id="SignalP"/>
    </source>
</evidence>
<organism evidence="9 10">
    <name type="scientific">Undibacterium pigrum</name>
    <dbReference type="NCBI Taxonomy" id="401470"/>
    <lineage>
        <taxon>Bacteria</taxon>
        <taxon>Pseudomonadati</taxon>
        <taxon>Pseudomonadota</taxon>
        <taxon>Betaproteobacteria</taxon>
        <taxon>Burkholderiales</taxon>
        <taxon>Oxalobacteraceae</taxon>
        <taxon>Undibacterium</taxon>
    </lineage>
</organism>
<evidence type="ECO:0000313" key="10">
    <source>
        <dbReference type="Proteomes" id="UP000247792"/>
    </source>
</evidence>
<dbReference type="CDD" id="cd07331">
    <property type="entry name" value="M48C_Oma1_like"/>
    <property type="match status" value="1"/>
</dbReference>
<keyword evidence="2" id="KW-0479">Metal-binding</keyword>
<dbReference type="RefSeq" id="WP_110257646.1">
    <property type="nucleotide sequence ID" value="NZ_QJKB01000011.1"/>
</dbReference>
<dbReference type="Gene3D" id="3.30.2010.10">
    <property type="entry name" value="Metalloproteases ('zincins'), catalytic domain"/>
    <property type="match status" value="1"/>
</dbReference>
<dbReference type="Proteomes" id="UP000247792">
    <property type="component" value="Unassembled WGS sequence"/>
</dbReference>
<evidence type="ECO:0000256" key="6">
    <source>
        <dbReference type="RuleBase" id="RU003983"/>
    </source>
</evidence>
<dbReference type="GO" id="GO:0016020">
    <property type="term" value="C:membrane"/>
    <property type="evidence" value="ECO:0007669"/>
    <property type="project" value="TreeGrafter"/>
</dbReference>
<dbReference type="PANTHER" id="PTHR22726:SF1">
    <property type="entry name" value="METALLOENDOPEPTIDASE OMA1, MITOCHONDRIAL"/>
    <property type="match status" value="1"/>
</dbReference>
<keyword evidence="1 6" id="KW-0645">Protease</keyword>
<comment type="cofactor">
    <cofactor evidence="6">
        <name>Zn(2+)</name>
        <dbReference type="ChEBI" id="CHEBI:29105"/>
    </cofactor>
    <text evidence="6">Binds 1 zinc ion per subunit.</text>
</comment>
<keyword evidence="10" id="KW-1185">Reference proteome</keyword>
<name>A0A318J4E6_9BURK</name>
<evidence type="ECO:0000256" key="5">
    <source>
        <dbReference type="ARBA" id="ARBA00023049"/>
    </source>
</evidence>
<accession>A0A318J4E6</accession>
<gene>
    <name evidence="9" type="ORF">DFR42_111144</name>
</gene>
<dbReference type="AlphaFoldDB" id="A0A318J4E6"/>
<dbReference type="EMBL" id="QJKB01000011">
    <property type="protein sequence ID" value="PXX38778.1"/>
    <property type="molecule type" value="Genomic_DNA"/>
</dbReference>
<evidence type="ECO:0000256" key="1">
    <source>
        <dbReference type="ARBA" id="ARBA00022670"/>
    </source>
</evidence>
<evidence type="ECO:0000256" key="3">
    <source>
        <dbReference type="ARBA" id="ARBA00022801"/>
    </source>
</evidence>
<evidence type="ECO:0000259" key="8">
    <source>
        <dbReference type="Pfam" id="PF01435"/>
    </source>
</evidence>
<keyword evidence="7" id="KW-0732">Signal</keyword>
<dbReference type="InterPro" id="IPR051156">
    <property type="entry name" value="Mito/Outer_Membr_Metalloprot"/>
</dbReference>
<dbReference type="GO" id="GO:0004222">
    <property type="term" value="F:metalloendopeptidase activity"/>
    <property type="evidence" value="ECO:0007669"/>
    <property type="project" value="InterPro"/>
</dbReference>
<reference evidence="9 10" key="1">
    <citation type="submission" date="2018-05" db="EMBL/GenBank/DDBJ databases">
        <title>Genomic Encyclopedia of Type Strains, Phase IV (KMG-IV): sequencing the most valuable type-strain genomes for metagenomic binning, comparative biology and taxonomic classification.</title>
        <authorList>
            <person name="Goeker M."/>
        </authorList>
    </citation>
    <scope>NUCLEOTIDE SEQUENCE [LARGE SCALE GENOMIC DNA]</scope>
    <source>
        <strain evidence="9 10">DSM 19792</strain>
    </source>
</reference>
<feature type="domain" description="Peptidase M48" evidence="8">
    <location>
        <begin position="98"/>
        <end position="261"/>
    </location>
</feature>
<keyword evidence="3 6" id="KW-0378">Hydrolase</keyword>
<evidence type="ECO:0000256" key="2">
    <source>
        <dbReference type="ARBA" id="ARBA00022723"/>
    </source>
</evidence>
<comment type="similarity">
    <text evidence="6">Belongs to the peptidase M48 family.</text>
</comment>
<sequence length="300" mass="32215">MKLNHYALLFSSLLTVTLTGNAQSNAQQEGVKVGEMSIMRKLAPTGALEGQAATQYAQTMRAAEQKNALGQANHPQVIRLRAIADKLIPHALKWNERAKQWKWEVNLIGSKQVNAYCMPGGKIAFYSGILDTLKLTDDEVAMVMGHEIAHALREHGAERAGKAVAANIGVKLVELWAGAKGYDPNLAGGLAGGAAKFGMLAFSREDETEADIVGLDIAARAGYDPRAGVALWQKMGIVSKGAPPQWLSTHPAGKTRIAEIQRHFPEVMPLYARAKGVSISALPPYQTNVKGIAPVVYSAK</sequence>
<feature type="signal peptide" evidence="7">
    <location>
        <begin position="1"/>
        <end position="22"/>
    </location>
</feature>
<dbReference type="OrthoDB" id="9810445at2"/>
<dbReference type="PANTHER" id="PTHR22726">
    <property type="entry name" value="METALLOENDOPEPTIDASE OMA1"/>
    <property type="match status" value="1"/>
</dbReference>
<evidence type="ECO:0000313" key="9">
    <source>
        <dbReference type="EMBL" id="PXX38778.1"/>
    </source>
</evidence>
<comment type="caution">
    <text evidence="9">The sequence shown here is derived from an EMBL/GenBank/DDBJ whole genome shotgun (WGS) entry which is preliminary data.</text>
</comment>
<keyword evidence="5 6" id="KW-0482">Metalloprotease</keyword>
<proteinExistence type="inferred from homology"/>
<evidence type="ECO:0000256" key="4">
    <source>
        <dbReference type="ARBA" id="ARBA00022833"/>
    </source>
</evidence>
<dbReference type="Pfam" id="PF01435">
    <property type="entry name" value="Peptidase_M48"/>
    <property type="match status" value="1"/>
</dbReference>
<keyword evidence="4 6" id="KW-0862">Zinc</keyword>
<feature type="chain" id="PRO_5016234162" evidence="7">
    <location>
        <begin position="23"/>
        <end position="300"/>
    </location>
</feature>